<protein>
    <submittedName>
        <fullName evidence="2">50S ribosomal protein L16</fullName>
    </submittedName>
</protein>
<feature type="region of interest" description="Disordered" evidence="1">
    <location>
        <begin position="133"/>
        <end position="165"/>
    </location>
</feature>
<keyword evidence="3" id="KW-1185">Reference proteome</keyword>
<feature type="compositionally biased region" description="Basic and acidic residues" evidence="1">
    <location>
        <begin position="133"/>
        <end position="143"/>
    </location>
</feature>
<comment type="caution">
    <text evidence="2">The sequence shown here is derived from an EMBL/GenBank/DDBJ whole genome shotgun (WGS) entry which is preliminary data.</text>
</comment>
<organism evidence="2 3">
    <name type="scientific">Striga asiatica</name>
    <name type="common">Asiatic witchweed</name>
    <name type="synonym">Buchnera asiatica</name>
    <dbReference type="NCBI Taxonomy" id="4170"/>
    <lineage>
        <taxon>Eukaryota</taxon>
        <taxon>Viridiplantae</taxon>
        <taxon>Streptophyta</taxon>
        <taxon>Embryophyta</taxon>
        <taxon>Tracheophyta</taxon>
        <taxon>Spermatophyta</taxon>
        <taxon>Magnoliopsida</taxon>
        <taxon>eudicotyledons</taxon>
        <taxon>Gunneridae</taxon>
        <taxon>Pentapetalae</taxon>
        <taxon>asterids</taxon>
        <taxon>lamiids</taxon>
        <taxon>Lamiales</taxon>
        <taxon>Orobanchaceae</taxon>
        <taxon>Buchnereae</taxon>
        <taxon>Striga</taxon>
    </lineage>
</organism>
<keyword evidence="2" id="KW-0687">Ribonucleoprotein</keyword>
<evidence type="ECO:0000256" key="1">
    <source>
        <dbReference type="SAM" id="MobiDB-lite"/>
    </source>
</evidence>
<evidence type="ECO:0000313" key="3">
    <source>
        <dbReference type="Proteomes" id="UP000325081"/>
    </source>
</evidence>
<gene>
    <name evidence="2" type="ORF">STAS_33208</name>
</gene>
<accession>A0A5A7RDX8</accession>
<dbReference type="EMBL" id="BKCP01011959">
    <property type="protein sequence ID" value="GER55536.1"/>
    <property type="molecule type" value="Genomic_DNA"/>
</dbReference>
<evidence type="ECO:0000313" key="2">
    <source>
        <dbReference type="EMBL" id="GER55536.1"/>
    </source>
</evidence>
<keyword evidence="2" id="KW-0689">Ribosomal protein</keyword>
<dbReference type="GO" id="GO:0005840">
    <property type="term" value="C:ribosome"/>
    <property type="evidence" value="ECO:0007669"/>
    <property type="project" value="UniProtKB-KW"/>
</dbReference>
<sequence>MKVDSHSNERGALGRLRVPHRRQQILPPVHAVRVVAGAARLVRQHVTRVSRVCARPEHPRARRHRLQRRRRRPLEVPAVEGVRHRPGQHCRQVDHHPVHSNVAARRHQRRRLRPVHRLVERPRAETRALARRVPDPRVRESGRRPVRPVPAAPVHAEPGDGNVLRRQDDVDRPAGVPAPGRQVHDVRVLEGLPEGVLLVEDLFPDDDPWRAGGALVLLRRLPPRGNGGGRRCGGVERPEEINDYGALDRGEFPVPDEVEGDSALEEGAVVVLEDQRLLLHEGRHGRGQRKEEEEGDEECGRTHFELEWQNTKGNVNVGASGRVVRCDWLLWDVWPGWKVTRLQINVIGGLGCVARLEGDAVVPVMTWNFAICQIQVEKVAQKISLNTIG</sequence>
<reference evidence="3" key="1">
    <citation type="journal article" date="2019" name="Curr. Biol.">
        <title>Genome Sequence of Striga asiatica Provides Insight into the Evolution of Plant Parasitism.</title>
        <authorList>
            <person name="Yoshida S."/>
            <person name="Kim S."/>
            <person name="Wafula E.K."/>
            <person name="Tanskanen J."/>
            <person name="Kim Y.M."/>
            <person name="Honaas L."/>
            <person name="Yang Z."/>
            <person name="Spallek T."/>
            <person name="Conn C.E."/>
            <person name="Ichihashi Y."/>
            <person name="Cheong K."/>
            <person name="Cui S."/>
            <person name="Der J.P."/>
            <person name="Gundlach H."/>
            <person name="Jiao Y."/>
            <person name="Hori C."/>
            <person name="Ishida J.K."/>
            <person name="Kasahara H."/>
            <person name="Kiba T."/>
            <person name="Kim M.S."/>
            <person name="Koo N."/>
            <person name="Laohavisit A."/>
            <person name="Lee Y.H."/>
            <person name="Lumba S."/>
            <person name="McCourt P."/>
            <person name="Mortimer J.C."/>
            <person name="Mutuku J.M."/>
            <person name="Nomura T."/>
            <person name="Sasaki-Sekimoto Y."/>
            <person name="Seto Y."/>
            <person name="Wang Y."/>
            <person name="Wakatake T."/>
            <person name="Sakakibara H."/>
            <person name="Demura T."/>
            <person name="Yamaguchi S."/>
            <person name="Yoneyama K."/>
            <person name="Manabe R.I."/>
            <person name="Nelson D.C."/>
            <person name="Schulman A.H."/>
            <person name="Timko M.P."/>
            <person name="dePamphilis C.W."/>
            <person name="Choi D."/>
            <person name="Shirasu K."/>
        </authorList>
    </citation>
    <scope>NUCLEOTIDE SEQUENCE [LARGE SCALE GENOMIC DNA]</scope>
    <source>
        <strain evidence="3">cv. UVA1</strain>
    </source>
</reference>
<proteinExistence type="predicted"/>
<dbReference type="AlphaFoldDB" id="A0A5A7RDX8"/>
<name>A0A5A7RDX8_STRAF</name>
<dbReference type="OrthoDB" id="10677765at2759"/>
<dbReference type="Proteomes" id="UP000325081">
    <property type="component" value="Unassembled WGS sequence"/>
</dbReference>